<accession>A0A6H5I1W0</accession>
<reference evidence="1 2" key="1">
    <citation type="submission" date="2020-02" db="EMBL/GenBank/DDBJ databases">
        <authorList>
            <person name="Ferguson B K."/>
        </authorList>
    </citation>
    <scope>NUCLEOTIDE SEQUENCE [LARGE SCALE GENOMIC DNA]</scope>
</reference>
<name>A0A6H5I1W0_9HYME</name>
<sequence>MRAELLPPTNPHTYAHSNTYISKEAPVYNSELAIMPTLIIFNHRMQKCAACCDRHDHSRLAYRCVYRVHNSELDASSGVRFVRTQTNAIIRQEDNLSAIARDLGALIRTRLQRVSHSQTGLRTKKSKLTLHFGTTAAAAATQEEGGGGIRLYMPTLMRRFASICRRDALLYTLANAARNNAVSRGPRAMTMEHLCSRAVCKDQPLRHCFAPLMCTKRRSSYRLRGFEHLELHVYLETKKPLYRGGDLERAEQKARKPSPTPTAILGTIAHAKRRYIRKKVSLLSVYIYSGERCARAPSPLQALLRRRCLIKKERDVSLVRGISVYSSHTHTDTRTSKLEPYGYIYARGKSSPPLARTRPRTTRVLYIPSSVWRGLRRSVKRQTIRTLGVYSAL</sequence>
<dbReference type="AlphaFoldDB" id="A0A6H5I1W0"/>
<evidence type="ECO:0000313" key="1">
    <source>
        <dbReference type="EMBL" id="CAB0031746.1"/>
    </source>
</evidence>
<dbReference type="EMBL" id="CADCXV010000651">
    <property type="protein sequence ID" value="CAB0031746.1"/>
    <property type="molecule type" value="Genomic_DNA"/>
</dbReference>
<dbReference type="Proteomes" id="UP000479190">
    <property type="component" value="Unassembled WGS sequence"/>
</dbReference>
<gene>
    <name evidence="1" type="ORF">TBRA_LOCUS3711</name>
</gene>
<protein>
    <submittedName>
        <fullName evidence="1">Uncharacterized protein</fullName>
    </submittedName>
</protein>
<proteinExistence type="predicted"/>
<keyword evidence="2" id="KW-1185">Reference proteome</keyword>
<organism evidence="1 2">
    <name type="scientific">Trichogramma brassicae</name>
    <dbReference type="NCBI Taxonomy" id="86971"/>
    <lineage>
        <taxon>Eukaryota</taxon>
        <taxon>Metazoa</taxon>
        <taxon>Ecdysozoa</taxon>
        <taxon>Arthropoda</taxon>
        <taxon>Hexapoda</taxon>
        <taxon>Insecta</taxon>
        <taxon>Pterygota</taxon>
        <taxon>Neoptera</taxon>
        <taxon>Endopterygota</taxon>
        <taxon>Hymenoptera</taxon>
        <taxon>Apocrita</taxon>
        <taxon>Proctotrupomorpha</taxon>
        <taxon>Chalcidoidea</taxon>
        <taxon>Trichogrammatidae</taxon>
        <taxon>Trichogramma</taxon>
    </lineage>
</organism>
<evidence type="ECO:0000313" key="2">
    <source>
        <dbReference type="Proteomes" id="UP000479190"/>
    </source>
</evidence>